<protein>
    <submittedName>
        <fullName evidence="2">RxLR effector candidate protein</fullName>
    </submittedName>
</protein>
<dbReference type="EMBL" id="AB922414">
    <property type="protein sequence ID" value="BAP68990.1"/>
    <property type="molecule type" value="mRNA"/>
</dbReference>
<sequence>MLAHPLTVFVSMLKGASGSALFSPGSFQLEVDSSDSKKVGRLWTCLALGRMVSRNRSLRVSSVRTLKASTSSSSWKQERLQTV</sequence>
<proteinExistence type="evidence at transcript level"/>
<gene>
    <name evidence="2" type="primary">HaRxLL106</name>
</gene>
<keyword evidence="1" id="KW-0732">Signal</keyword>
<dbReference type="AlphaFoldDB" id="A0A090BFD1"/>
<evidence type="ECO:0000256" key="1">
    <source>
        <dbReference type="SAM" id="SignalP"/>
    </source>
</evidence>
<feature type="non-terminal residue" evidence="2">
    <location>
        <position position="83"/>
    </location>
</feature>
<name>A0A090BFD1_HYAAE</name>
<organism evidence="2">
    <name type="scientific">Hyaloperonospora arabidopsidis (strain Emoy2)</name>
    <name type="common">Downy mildew agent</name>
    <name type="synonym">Peronospora arabidopsidis</name>
    <dbReference type="NCBI Taxonomy" id="559515"/>
    <lineage>
        <taxon>Eukaryota</taxon>
        <taxon>Sar</taxon>
        <taxon>Stramenopiles</taxon>
        <taxon>Oomycota</taxon>
        <taxon>Peronosporomycetes</taxon>
        <taxon>Peronosporales</taxon>
        <taxon>Peronosporaceae</taxon>
        <taxon>Hyaloperonospora</taxon>
    </lineage>
</organism>
<feature type="chain" id="PRO_5001853201" evidence="1">
    <location>
        <begin position="19"/>
        <end position="83"/>
    </location>
</feature>
<evidence type="ECO:0000313" key="2">
    <source>
        <dbReference type="EMBL" id="BAP68990.1"/>
    </source>
</evidence>
<feature type="signal peptide" evidence="1">
    <location>
        <begin position="1"/>
        <end position="18"/>
    </location>
</feature>
<accession>A0A090BFD1</accession>
<reference evidence="2" key="1">
    <citation type="journal article" date="2014" name="PLoS Pathog.">
        <title>Expression profiling during Arabidopsis/downy mildew interaction reveals a highly-expressed effector that attenuates responses to salicylic acid.</title>
        <authorList>
            <person name="Asai S."/>
            <person name="Rallapalli G."/>
            <person name="Piquerez S.J.M."/>
            <person name="Caillaud M.C."/>
            <person name="Furzer O.J."/>
            <person name="Ishaque N."/>
            <person name="Wirthmueller L."/>
            <person name="Fabro G."/>
            <person name="Shirasu K."/>
            <person name="Jones J.D.G."/>
        </authorList>
    </citation>
    <scope>NUCLEOTIDE SEQUENCE</scope>
    <source>
        <strain evidence="2">Emoy2</strain>
    </source>
</reference>